<keyword evidence="6" id="KW-0805">Transcription regulation</keyword>
<evidence type="ECO:0000256" key="2">
    <source>
        <dbReference type="ARBA" id="ARBA00022466"/>
    </source>
</evidence>
<dbReference type="NCBIfam" id="TIGR02051">
    <property type="entry name" value="MerR"/>
    <property type="match status" value="1"/>
</dbReference>
<dbReference type="Pfam" id="PF00376">
    <property type="entry name" value="MerR"/>
    <property type="match status" value="1"/>
</dbReference>
<evidence type="ECO:0000313" key="12">
    <source>
        <dbReference type="EMBL" id="CBH96365.1"/>
    </source>
</evidence>
<protein>
    <recommendedName>
        <fullName evidence="1">Mercuric resistance operon regulatory protein</fullName>
    </recommendedName>
</protein>
<dbReference type="GO" id="GO:0003677">
    <property type="term" value="F:DNA binding"/>
    <property type="evidence" value="ECO:0007669"/>
    <property type="project" value="UniProtKB-KW"/>
</dbReference>
<dbReference type="SUPFAM" id="SSF46955">
    <property type="entry name" value="Putative DNA-binding domain"/>
    <property type="match status" value="1"/>
</dbReference>
<evidence type="ECO:0000256" key="6">
    <source>
        <dbReference type="ARBA" id="ARBA00023015"/>
    </source>
</evidence>
<dbReference type="PANTHER" id="PTHR30204">
    <property type="entry name" value="REDOX-CYCLING DRUG-SENSING TRANSCRIPTIONAL ACTIVATOR SOXR"/>
    <property type="match status" value="1"/>
</dbReference>
<proteinExistence type="predicted"/>
<keyword evidence="2" id="KW-0475">Mercuric resistance</keyword>
<dbReference type="CDD" id="cd04783">
    <property type="entry name" value="HTH_MerR1"/>
    <property type="match status" value="1"/>
</dbReference>
<dbReference type="PROSITE" id="PS50937">
    <property type="entry name" value="HTH_MERR_2"/>
    <property type="match status" value="1"/>
</dbReference>
<dbReference type="PANTHER" id="PTHR30204:SF69">
    <property type="entry name" value="MERR-FAMILY TRANSCRIPTIONAL REGULATOR"/>
    <property type="match status" value="1"/>
</dbReference>
<comment type="function">
    <text evidence="10">Mediates the mercuric-dependent induction of mercury resistance operon. In the absence of mercury MerR represses transcription by binding tightly to the mer operator region; when mercury is present the dimeric complex binds a single ion and becomes a potent transcriptional activator, while remaining bound to the mer site.</text>
</comment>
<keyword evidence="3" id="KW-0678">Repressor</keyword>
<name>E6PN63_9ZZZZ</name>
<keyword evidence="4" id="KW-0479">Metal-binding</keyword>
<evidence type="ECO:0000256" key="3">
    <source>
        <dbReference type="ARBA" id="ARBA00022491"/>
    </source>
</evidence>
<reference evidence="12" key="1">
    <citation type="submission" date="2009-10" db="EMBL/GenBank/DDBJ databases">
        <title>Diversity of trophic interactions inside an arsenic-rich microbial ecosystem.</title>
        <authorList>
            <person name="Bertin P.N."/>
            <person name="Heinrich-Salmeron A."/>
            <person name="Pelletier E."/>
            <person name="Goulhen-Chollet F."/>
            <person name="Arsene-Ploetze F."/>
            <person name="Gallien S."/>
            <person name="Calteau A."/>
            <person name="Vallenet D."/>
            <person name="Casiot C."/>
            <person name="Chane-Woon-Ming B."/>
            <person name="Giloteaux L."/>
            <person name="Barakat M."/>
            <person name="Bonnefoy V."/>
            <person name="Bruneel O."/>
            <person name="Chandler M."/>
            <person name="Cleiss J."/>
            <person name="Duran R."/>
            <person name="Elbaz-Poulichet F."/>
            <person name="Fonknechten N."/>
            <person name="Lauga B."/>
            <person name="Mornico D."/>
            <person name="Ortet P."/>
            <person name="Schaeffer C."/>
            <person name="Siguier P."/>
            <person name="Alexander Thil Smith A."/>
            <person name="Van Dorsselaer A."/>
            <person name="Weissenbach J."/>
            <person name="Medigue C."/>
            <person name="Le Paslier D."/>
        </authorList>
    </citation>
    <scope>NUCLEOTIDE SEQUENCE</scope>
</reference>
<dbReference type="EMBL" id="CABM01000024">
    <property type="protein sequence ID" value="CBH96365.1"/>
    <property type="molecule type" value="Genomic_DNA"/>
</dbReference>
<dbReference type="GO" id="GO:0045340">
    <property type="term" value="F:mercury ion binding"/>
    <property type="evidence" value="ECO:0007669"/>
    <property type="project" value="InterPro"/>
</dbReference>
<dbReference type="GO" id="GO:0046689">
    <property type="term" value="P:response to mercury ion"/>
    <property type="evidence" value="ECO:0007669"/>
    <property type="project" value="UniProtKB-KW"/>
</dbReference>
<gene>
    <name evidence="12" type="primary">merR</name>
    <name evidence="12" type="ORF">CARN2_2306</name>
</gene>
<keyword evidence="8" id="KW-0010">Activator</keyword>
<dbReference type="InterPro" id="IPR011794">
    <property type="entry name" value="MerR"/>
</dbReference>
<evidence type="ECO:0000259" key="11">
    <source>
        <dbReference type="PROSITE" id="PS50937"/>
    </source>
</evidence>
<evidence type="ECO:0000256" key="5">
    <source>
        <dbReference type="ARBA" id="ARBA00022914"/>
    </source>
</evidence>
<dbReference type="InterPro" id="IPR000551">
    <property type="entry name" value="MerR-type_HTH_dom"/>
</dbReference>
<sequence>MSIGQLAAAGAVNVETVRFYQRRGLLGTPDKSYGSIRRYGTKDLVRLRFIKSAQRLGFSLDQVADLLRLQDGTHCDDARHLAEAKLADVREKLADLRRIESALGTLVARCANHGGSITCPLIESLQAG</sequence>
<accession>E6PN63</accession>
<evidence type="ECO:0000256" key="4">
    <source>
        <dbReference type="ARBA" id="ARBA00022723"/>
    </source>
</evidence>
<dbReference type="GO" id="GO:0003700">
    <property type="term" value="F:DNA-binding transcription factor activity"/>
    <property type="evidence" value="ECO:0007669"/>
    <property type="project" value="InterPro"/>
</dbReference>
<evidence type="ECO:0000256" key="7">
    <source>
        <dbReference type="ARBA" id="ARBA00023125"/>
    </source>
</evidence>
<keyword evidence="9" id="KW-0804">Transcription</keyword>
<dbReference type="PRINTS" id="PR00040">
    <property type="entry name" value="HTHMERR"/>
</dbReference>
<dbReference type="InterPro" id="IPR015358">
    <property type="entry name" value="Tscrpt_reg_MerR_DNA-bd"/>
</dbReference>
<dbReference type="InterPro" id="IPR009061">
    <property type="entry name" value="DNA-bd_dom_put_sf"/>
</dbReference>
<dbReference type="SMART" id="SM00422">
    <property type="entry name" value="HTH_MERR"/>
    <property type="match status" value="1"/>
</dbReference>
<evidence type="ECO:0000256" key="1">
    <source>
        <dbReference type="ARBA" id="ARBA00017146"/>
    </source>
</evidence>
<keyword evidence="7" id="KW-0238">DNA-binding</keyword>
<dbReference type="InterPro" id="IPR047057">
    <property type="entry name" value="MerR_fam"/>
</dbReference>
<keyword evidence="5" id="KW-0476">Mercury</keyword>
<evidence type="ECO:0000256" key="9">
    <source>
        <dbReference type="ARBA" id="ARBA00023163"/>
    </source>
</evidence>
<feature type="domain" description="HTH merR-type" evidence="11">
    <location>
        <begin position="1"/>
        <end position="69"/>
    </location>
</feature>
<dbReference type="Pfam" id="PF09278">
    <property type="entry name" value="MerR-DNA-bind"/>
    <property type="match status" value="1"/>
</dbReference>
<evidence type="ECO:0000256" key="8">
    <source>
        <dbReference type="ARBA" id="ARBA00023159"/>
    </source>
</evidence>
<evidence type="ECO:0000256" key="10">
    <source>
        <dbReference type="ARBA" id="ARBA00024874"/>
    </source>
</evidence>
<dbReference type="AlphaFoldDB" id="E6PN63"/>
<comment type="caution">
    <text evidence="12">The sequence shown here is derived from an EMBL/GenBank/DDBJ whole genome shotgun (WGS) entry which is preliminary data.</text>
</comment>
<dbReference type="Gene3D" id="1.10.1660.10">
    <property type="match status" value="1"/>
</dbReference>
<organism evidence="12">
    <name type="scientific">mine drainage metagenome</name>
    <dbReference type="NCBI Taxonomy" id="410659"/>
    <lineage>
        <taxon>unclassified sequences</taxon>
        <taxon>metagenomes</taxon>
        <taxon>ecological metagenomes</taxon>
    </lineage>
</organism>